<dbReference type="InterPro" id="IPR029063">
    <property type="entry name" value="SAM-dependent_MTases_sf"/>
</dbReference>
<accession>A0A9W7L419</accession>
<feature type="non-terminal residue" evidence="1">
    <location>
        <position position="170"/>
    </location>
</feature>
<dbReference type="PANTHER" id="PTHR14614:SF132">
    <property type="entry name" value="PROTEIN-LYSINE METHYLTRANSFERASE C42C1.13"/>
    <property type="match status" value="1"/>
</dbReference>
<evidence type="ECO:0000313" key="2">
    <source>
        <dbReference type="Proteomes" id="UP001165082"/>
    </source>
</evidence>
<feature type="non-terminal residue" evidence="1">
    <location>
        <position position="1"/>
    </location>
</feature>
<protein>
    <submittedName>
        <fullName evidence="1">Uncharacterized protein</fullName>
    </submittedName>
</protein>
<organism evidence="1 2">
    <name type="scientific">Triparma retinervis</name>
    <dbReference type="NCBI Taxonomy" id="2557542"/>
    <lineage>
        <taxon>Eukaryota</taxon>
        <taxon>Sar</taxon>
        <taxon>Stramenopiles</taxon>
        <taxon>Ochrophyta</taxon>
        <taxon>Bolidophyceae</taxon>
        <taxon>Parmales</taxon>
        <taxon>Triparmaceae</taxon>
        <taxon>Triparma</taxon>
    </lineage>
</organism>
<dbReference type="Proteomes" id="UP001165082">
    <property type="component" value="Unassembled WGS sequence"/>
</dbReference>
<dbReference type="PANTHER" id="PTHR14614">
    <property type="entry name" value="HEPATOCELLULAR CARCINOMA-ASSOCIATED ANTIGEN"/>
    <property type="match status" value="1"/>
</dbReference>
<dbReference type="AlphaFoldDB" id="A0A9W7L419"/>
<dbReference type="Gene3D" id="3.40.50.150">
    <property type="entry name" value="Vaccinia Virus protein VP39"/>
    <property type="match status" value="1"/>
</dbReference>
<dbReference type="SUPFAM" id="SSF53335">
    <property type="entry name" value="S-adenosyl-L-methionine-dependent methyltransferases"/>
    <property type="match status" value="1"/>
</dbReference>
<reference evidence="1" key="1">
    <citation type="submission" date="2022-07" db="EMBL/GenBank/DDBJ databases">
        <title>Genome analysis of Parmales, a sister group of diatoms, reveals the evolutionary specialization of diatoms from phago-mixotrophs to photoautotrophs.</title>
        <authorList>
            <person name="Ban H."/>
            <person name="Sato S."/>
            <person name="Yoshikawa S."/>
            <person name="Kazumasa Y."/>
            <person name="Nakamura Y."/>
            <person name="Ichinomiya M."/>
            <person name="Saitoh K."/>
            <person name="Sato N."/>
            <person name="Blanc-Mathieu R."/>
            <person name="Endo H."/>
            <person name="Kuwata A."/>
            <person name="Ogata H."/>
        </authorList>
    </citation>
    <scope>NUCLEOTIDE SEQUENCE</scope>
</reference>
<comment type="caution">
    <text evidence="1">The sequence shown here is derived from an EMBL/GenBank/DDBJ whole genome shotgun (WGS) entry which is preliminary data.</text>
</comment>
<name>A0A9W7L419_9STRA</name>
<dbReference type="InterPro" id="IPR019410">
    <property type="entry name" value="Methyltransf_16"/>
</dbReference>
<dbReference type="OrthoDB" id="443981at2759"/>
<evidence type="ECO:0000313" key="1">
    <source>
        <dbReference type="EMBL" id="GMI27375.1"/>
    </source>
</evidence>
<dbReference type="EMBL" id="BRXZ01008512">
    <property type="protein sequence ID" value="GMI27375.1"/>
    <property type="molecule type" value="Genomic_DNA"/>
</dbReference>
<proteinExistence type="predicted"/>
<keyword evidence="2" id="KW-1185">Reference proteome</keyword>
<sequence length="170" mass="19042">RRELVEGKRVLELGAGCGLPGLVCARLCGASSVTLTDFWDAEENVESEDLVRLLPDSLFATNLHFNVDLNDLADNDARVERLDWHDPSDLGEFDLVVGSDLVYNTYDVLPLLSVLDSVLTNSNQILLFIPLPPVARREALPLFLEELEGKQRQDWLVEQENMVFKGFGDD</sequence>
<gene>
    <name evidence="1" type="ORF">TrRE_jg8352</name>
</gene>
<dbReference type="Pfam" id="PF10294">
    <property type="entry name" value="Methyltransf_16"/>
    <property type="match status" value="1"/>
</dbReference>